<dbReference type="AlphaFoldDB" id="A0A377PY70"/>
<dbReference type="EMBL" id="UGJF01000001">
    <property type="protein sequence ID" value="STQ87928.1"/>
    <property type="molecule type" value="Genomic_DNA"/>
</dbReference>
<protein>
    <submittedName>
        <fullName evidence="1">Uncharacterized protein</fullName>
    </submittedName>
</protein>
<gene>
    <name evidence="1" type="ORF">NCTC13156_00749</name>
</gene>
<organism evidence="1 2">
    <name type="scientific">Helicobacter pullorum</name>
    <dbReference type="NCBI Taxonomy" id="35818"/>
    <lineage>
        <taxon>Bacteria</taxon>
        <taxon>Pseudomonadati</taxon>
        <taxon>Campylobacterota</taxon>
        <taxon>Epsilonproteobacteria</taxon>
        <taxon>Campylobacterales</taxon>
        <taxon>Helicobacteraceae</taxon>
        <taxon>Helicobacter</taxon>
    </lineage>
</organism>
<accession>A0A377PY70</accession>
<reference evidence="1 2" key="1">
    <citation type="submission" date="2018-06" db="EMBL/GenBank/DDBJ databases">
        <authorList>
            <consortium name="Pathogen Informatics"/>
            <person name="Doyle S."/>
        </authorList>
    </citation>
    <scope>NUCLEOTIDE SEQUENCE [LARGE SCALE GENOMIC DNA]</scope>
    <source>
        <strain evidence="1 2">NCTC13156</strain>
    </source>
</reference>
<name>A0A377PY70_9HELI</name>
<dbReference type="Proteomes" id="UP000255269">
    <property type="component" value="Unassembled WGS sequence"/>
</dbReference>
<sequence>MNFGIISKTCCVTCWLDNKKNFCYYKSFDKNLYIFYLIVWRLGYVV</sequence>
<proteinExistence type="predicted"/>
<evidence type="ECO:0000313" key="2">
    <source>
        <dbReference type="Proteomes" id="UP000255269"/>
    </source>
</evidence>
<evidence type="ECO:0000313" key="1">
    <source>
        <dbReference type="EMBL" id="STQ87928.1"/>
    </source>
</evidence>